<evidence type="ECO:0000256" key="1">
    <source>
        <dbReference type="ARBA" id="ARBA00004589"/>
    </source>
</evidence>
<feature type="region of interest" description="Disordered" evidence="9">
    <location>
        <begin position="166"/>
        <end position="201"/>
    </location>
</feature>
<name>A0A420HQ08_9PEZI</name>
<dbReference type="InterPro" id="IPR008427">
    <property type="entry name" value="Extracellular_membr_CFEM_dom"/>
</dbReference>
<evidence type="ECO:0000256" key="2">
    <source>
        <dbReference type="ARBA" id="ARBA00004613"/>
    </source>
</evidence>
<feature type="compositionally biased region" description="Gly residues" evidence="9">
    <location>
        <begin position="178"/>
        <end position="193"/>
    </location>
</feature>
<evidence type="ECO:0000256" key="10">
    <source>
        <dbReference type="SAM" id="SignalP"/>
    </source>
</evidence>
<evidence type="ECO:0000259" key="11">
    <source>
        <dbReference type="Pfam" id="PF05730"/>
    </source>
</evidence>
<keyword evidence="4" id="KW-0964">Secreted</keyword>
<keyword evidence="5" id="KW-0325">Glycoprotein</keyword>
<dbReference type="Proteomes" id="UP000286134">
    <property type="component" value="Unassembled WGS sequence"/>
</dbReference>
<evidence type="ECO:0000256" key="8">
    <source>
        <dbReference type="ARBA" id="ARBA00023288"/>
    </source>
</evidence>
<keyword evidence="6 10" id="KW-0732">Signal</keyword>
<reference evidence="12 13" key="1">
    <citation type="journal article" date="2018" name="BMC Genomics">
        <title>Comparative genome analyses reveal sequence features reflecting distinct modes of host-adaptation between dicot and monocot powdery mildew.</title>
        <authorList>
            <person name="Wu Y."/>
            <person name="Ma X."/>
            <person name="Pan Z."/>
            <person name="Kale S.D."/>
            <person name="Song Y."/>
            <person name="King H."/>
            <person name="Zhang Q."/>
            <person name="Presley C."/>
            <person name="Deng X."/>
            <person name="Wei C.I."/>
            <person name="Xiao S."/>
        </authorList>
    </citation>
    <scope>NUCLEOTIDE SEQUENCE [LARGE SCALE GENOMIC DNA]</scope>
    <source>
        <strain evidence="12">UMSG2</strain>
    </source>
</reference>
<dbReference type="GO" id="GO:0098552">
    <property type="term" value="C:side of membrane"/>
    <property type="evidence" value="ECO:0007669"/>
    <property type="project" value="UniProtKB-KW"/>
</dbReference>
<dbReference type="AlphaFoldDB" id="A0A420HQ08"/>
<keyword evidence="8" id="KW-0449">Lipoprotein</keyword>
<keyword evidence="13" id="KW-1185">Reference proteome</keyword>
<protein>
    <recommendedName>
        <fullName evidence="11">CFEM domain-containing protein</fullName>
    </recommendedName>
</protein>
<feature type="compositionally biased region" description="Basic and acidic residues" evidence="9">
    <location>
        <begin position="113"/>
        <end position="126"/>
    </location>
</feature>
<evidence type="ECO:0000256" key="5">
    <source>
        <dbReference type="ARBA" id="ARBA00022622"/>
    </source>
</evidence>
<evidence type="ECO:0000256" key="7">
    <source>
        <dbReference type="ARBA" id="ARBA00023157"/>
    </source>
</evidence>
<proteinExistence type="inferred from homology"/>
<dbReference type="GO" id="GO:0005576">
    <property type="term" value="C:extracellular region"/>
    <property type="evidence" value="ECO:0007669"/>
    <property type="project" value="UniProtKB-SubCell"/>
</dbReference>
<evidence type="ECO:0000313" key="12">
    <source>
        <dbReference type="EMBL" id="RKF59459.1"/>
    </source>
</evidence>
<comment type="subcellular location">
    <subcellularLocation>
        <location evidence="1">Membrane</location>
        <topology evidence="1">Lipid-anchor</topology>
        <topology evidence="1">GPI-anchor</topology>
    </subcellularLocation>
    <subcellularLocation>
        <location evidence="2">Secreted</location>
    </subcellularLocation>
</comment>
<feature type="chain" id="PRO_5019459403" description="CFEM domain-containing protein" evidence="10">
    <location>
        <begin position="19"/>
        <end position="255"/>
    </location>
</feature>
<accession>A0A420HQ08</accession>
<dbReference type="EMBL" id="MCFK01005998">
    <property type="protein sequence ID" value="RKF59459.1"/>
    <property type="molecule type" value="Genomic_DNA"/>
</dbReference>
<keyword evidence="7" id="KW-1015">Disulfide bond</keyword>
<evidence type="ECO:0000256" key="4">
    <source>
        <dbReference type="ARBA" id="ARBA00022525"/>
    </source>
</evidence>
<feature type="region of interest" description="Disordered" evidence="9">
    <location>
        <begin position="111"/>
        <end position="132"/>
    </location>
</feature>
<feature type="signal peptide" evidence="10">
    <location>
        <begin position="1"/>
        <end position="18"/>
    </location>
</feature>
<evidence type="ECO:0000256" key="3">
    <source>
        <dbReference type="ARBA" id="ARBA00010031"/>
    </source>
</evidence>
<keyword evidence="5" id="KW-0336">GPI-anchor</keyword>
<dbReference type="Pfam" id="PF05730">
    <property type="entry name" value="CFEM"/>
    <property type="match status" value="1"/>
</dbReference>
<evidence type="ECO:0000313" key="13">
    <source>
        <dbReference type="Proteomes" id="UP000286134"/>
    </source>
</evidence>
<organism evidence="12 13">
    <name type="scientific">Erysiphe neolycopersici</name>
    <dbReference type="NCBI Taxonomy" id="212602"/>
    <lineage>
        <taxon>Eukaryota</taxon>
        <taxon>Fungi</taxon>
        <taxon>Dikarya</taxon>
        <taxon>Ascomycota</taxon>
        <taxon>Pezizomycotina</taxon>
        <taxon>Leotiomycetes</taxon>
        <taxon>Erysiphales</taxon>
        <taxon>Erysiphaceae</taxon>
        <taxon>Erysiphe</taxon>
    </lineage>
</organism>
<keyword evidence="5" id="KW-0472">Membrane</keyword>
<evidence type="ECO:0000256" key="6">
    <source>
        <dbReference type="ARBA" id="ARBA00022729"/>
    </source>
</evidence>
<evidence type="ECO:0000256" key="9">
    <source>
        <dbReference type="SAM" id="MobiDB-lite"/>
    </source>
</evidence>
<dbReference type="OrthoDB" id="3598922at2759"/>
<feature type="domain" description="CFEM" evidence="11">
    <location>
        <begin position="27"/>
        <end position="81"/>
    </location>
</feature>
<sequence>MMFNEIILFLFFLVQASAGLSHLETPDKPPLCAVQCGAMTRTKFRRKCSLTNPSCICSFIDSYTLCAVGRCSGHDRAAAIKTPISFFVPESMLVSDDDFEPICLHGENIVDSSAKEGEEKEPENKFKSTFSSTTTTFEGDGIVITLDHNGRVIAKVEDEEPVQLNSHFKPIIEKRKGSGSGGGGGGHSNGGRSGSSLGVGSTAGVAVDSAARLGAGSRPNGSGTYKNDATSIWKLMVSWHKFLWIGLTITVFGLL</sequence>
<comment type="similarity">
    <text evidence="3">Belongs to the RBT5 family.</text>
</comment>
<gene>
    <name evidence="12" type="ORF">OnM2_059034</name>
</gene>
<comment type="caution">
    <text evidence="12">The sequence shown here is derived from an EMBL/GenBank/DDBJ whole genome shotgun (WGS) entry which is preliminary data.</text>
</comment>